<dbReference type="InterPro" id="IPR023296">
    <property type="entry name" value="Glyco_hydro_beta-prop_sf"/>
</dbReference>
<comment type="similarity">
    <text evidence="1">Belongs to the glycosyl hydrolase 43 family.</text>
</comment>
<accession>A0A0D7X354</accession>
<dbReference type="EMBL" id="JTHP01000014">
    <property type="protein sequence ID" value="KJD45845.1"/>
    <property type="molecule type" value="Genomic_DNA"/>
</dbReference>
<evidence type="ECO:0000313" key="5">
    <source>
        <dbReference type="Proteomes" id="UP000032534"/>
    </source>
</evidence>
<dbReference type="InterPro" id="IPR006710">
    <property type="entry name" value="Glyco_hydro_43"/>
</dbReference>
<dbReference type="GO" id="GO:0005975">
    <property type="term" value="P:carbohydrate metabolic process"/>
    <property type="evidence" value="ECO:0007669"/>
    <property type="project" value="InterPro"/>
</dbReference>
<keyword evidence="5" id="KW-1185">Reference proteome</keyword>
<name>A0A0D7X354_9BACL</name>
<dbReference type="InterPro" id="IPR051795">
    <property type="entry name" value="Glycosyl_Hydrlase_43"/>
</dbReference>
<dbReference type="Pfam" id="PF04616">
    <property type="entry name" value="Glyco_hydro_43"/>
    <property type="match status" value="1"/>
</dbReference>
<dbReference type="PANTHER" id="PTHR42812:SF12">
    <property type="entry name" value="BETA-XYLOSIDASE-RELATED"/>
    <property type="match status" value="1"/>
</dbReference>
<gene>
    <name evidence="4" type="ORF">QD47_09350</name>
</gene>
<protein>
    <recommendedName>
        <fullName evidence="6">Xylan 1,4-beta-xylosidase</fullName>
    </recommendedName>
</protein>
<organism evidence="4 5">
    <name type="scientific">Paenibacillus terrae</name>
    <dbReference type="NCBI Taxonomy" id="159743"/>
    <lineage>
        <taxon>Bacteria</taxon>
        <taxon>Bacillati</taxon>
        <taxon>Bacillota</taxon>
        <taxon>Bacilli</taxon>
        <taxon>Bacillales</taxon>
        <taxon>Paenibacillaceae</taxon>
        <taxon>Paenibacillus</taxon>
    </lineage>
</organism>
<dbReference type="PATRIC" id="fig|159743.3.peg.2074"/>
<dbReference type="PANTHER" id="PTHR42812">
    <property type="entry name" value="BETA-XYLOSIDASE"/>
    <property type="match status" value="1"/>
</dbReference>
<sequence>MQLSTYRNPVISGYYPDPSVVRVKEDYYLVNSSFEYFPGVPLFHSKDLIHWTPIGHVSLTRMMGNPGMKWSIRCLFLVYPQK</sequence>
<reference evidence="4 5" key="1">
    <citation type="submission" date="2014-11" db="EMBL/GenBank/DDBJ databases">
        <title>Draft Genome Sequences of Paenibacillus polymyxa NRRL B-30509 and Paenibacillus terrae NRRL B-30644, Strains from a Poultry Environment that Produce Tridecaptin A and Paenicidins.</title>
        <authorList>
            <person name="van Belkum M.J."/>
            <person name="Lohans C.T."/>
            <person name="Vederas J.C."/>
        </authorList>
    </citation>
    <scope>NUCLEOTIDE SEQUENCE [LARGE SCALE GENOMIC DNA]</scope>
    <source>
        <strain evidence="4 5">NRRL B-30644</strain>
    </source>
</reference>
<dbReference type="Gene3D" id="2.115.10.20">
    <property type="entry name" value="Glycosyl hydrolase domain, family 43"/>
    <property type="match status" value="1"/>
</dbReference>
<evidence type="ECO:0000256" key="2">
    <source>
        <dbReference type="ARBA" id="ARBA00022801"/>
    </source>
</evidence>
<evidence type="ECO:0008006" key="6">
    <source>
        <dbReference type="Google" id="ProtNLM"/>
    </source>
</evidence>
<evidence type="ECO:0000313" key="4">
    <source>
        <dbReference type="EMBL" id="KJD45845.1"/>
    </source>
</evidence>
<evidence type="ECO:0000256" key="3">
    <source>
        <dbReference type="ARBA" id="ARBA00023295"/>
    </source>
</evidence>
<evidence type="ECO:0000256" key="1">
    <source>
        <dbReference type="ARBA" id="ARBA00009865"/>
    </source>
</evidence>
<dbReference type="Proteomes" id="UP000032534">
    <property type="component" value="Unassembled WGS sequence"/>
</dbReference>
<keyword evidence="2" id="KW-0378">Hydrolase</keyword>
<keyword evidence="3" id="KW-0326">Glycosidase</keyword>
<proteinExistence type="inferred from homology"/>
<dbReference type="SUPFAM" id="SSF75005">
    <property type="entry name" value="Arabinanase/levansucrase/invertase"/>
    <property type="match status" value="1"/>
</dbReference>
<dbReference type="AlphaFoldDB" id="A0A0D7X354"/>
<dbReference type="GO" id="GO:0004553">
    <property type="term" value="F:hydrolase activity, hydrolyzing O-glycosyl compounds"/>
    <property type="evidence" value="ECO:0007669"/>
    <property type="project" value="InterPro"/>
</dbReference>
<comment type="caution">
    <text evidence="4">The sequence shown here is derived from an EMBL/GenBank/DDBJ whole genome shotgun (WGS) entry which is preliminary data.</text>
</comment>